<reference evidence="1" key="2">
    <citation type="submission" date="2020-06" db="EMBL/GenBank/DDBJ databases">
        <authorList>
            <person name="Sheffer M."/>
        </authorList>
    </citation>
    <scope>NUCLEOTIDE SEQUENCE</scope>
</reference>
<comment type="caution">
    <text evidence="1">The sequence shown here is derived from an EMBL/GenBank/DDBJ whole genome shotgun (WGS) entry which is preliminary data.</text>
</comment>
<protein>
    <submittedName>
        <fullName evidence="1">Uncharacterized protein</fullName>
    </submittedName>
</protein>
<gene>
    <name evidence="1" type="ORF">HNY73_005483</name>
</gene>
<organism evidence="1 2">
    <name type="scientific">Argiope bruennichi</name>
    <name type="common">Wasp spider</name>
    <name type="synonym">Aranea bruennichi</name>
    <dbReference type="NCBI Taxonomy" id="94029"/>
    <lineage>
        <taxon>Eukaryota</taxon>
        <taxon>Metazoa</taxon>
        <taxon>Ecdysozoa</taxon>
        <taxon>Arthropoda</taxon>
        <taxon>Chelicerata</taxon>
        <taxon>Arachnida</taxon>
        <taxon>Araneae</taxon>
        <taxon>Araneomorphae</taxon>
        <taxon>Entelegynae</taxon>
        <taxon>Araneoidea</taxon>
        <taxon>Araneidae</taxon>
        <taxon>Argiope</taxon>
    </lineage>
</organism>
<accession>A0A8T0FJ98</accession>
<keyword evidence="2" id="KW-1185">Reference proteome</keyword>
<evidence type="ECO:0000313" key="1">
    <source>
        <dbReference type="EMBL" id="KAF8790465.1"/>
    </source>
</evidence>
<dbReference type="EMBL" id="JABXBU010000011">
    <property type="protein sequence ID" value="KAF8790465.1"/>
    <property type="molecule type" value="Genomic_DNA"/>
</dbReference>
<evidence type="ECO:0000313" key="2">
    <source>
        <dbReference type="Proteomes" id="UP000807504"/>
    </source>
</evidence>
<reference evidence="1" key="1">
    <citation type="journal article" date="2020" name="bioRxiv">
        <title>Chromosome-level reference genome of the European wasp spider Argiope bruennichi: a resource for studies on range expansion and evolutionary adaptation.</title>
        <authorList>
            <person name="Sheffer M.M."/>
            <person name="Hoppe A."/>
            <person name="Krehenwinkel H."/>
            <person name="Uhl G."/>
            <person name="Kuss A.W."/>
            <person name="Jensen L."/>
            <person name="Jensen C."/>
            <person name="Gillespie R.G."/>
            <person name="Hoff K.J."/>
            <person name="Prost S."/>
        </authorList>
    </citation>
    <scope>NUCLEOTIDE SEQUENCE</scope>
</reference>
<sequence length="273" mass="32712">MESNSPERLETMVAAAVASHIFMHPEIDAMLQIEETIFPIDLRQEYWSSIERKFMEITGNLLPIPLRNMVFGFLKPLHETYDLWKKDHYLNKKIKQNVYKSCISWEIDSATINRRKTAAKLIRNRRVDVRTRFIMACTYYQEDDIVDLWRQIRGKTRRAITRRGSNDSVRFWVKLLKKKATHTWREEVENHYRVTNSKPYDSPLILNCFFRYLNQGKQLQMLIKQFATQRLHLEDFLLCMNHMDDYQRANVRGRIPVFFFELLADPGIMRDEA</sequence>
<name>A0A8T0FJ98_ARGBR</name>
<proteinExistence type="predicted"/>
<dbReference type="Proteomes" id="UP000807504">
    <property type="component" value="Unassembled WGS sequence"/>
</dbReference>
<dbReference type="AlphaFoldDB" id="A0A8T0FJ98"/>